<dbReference type="EMBL" id="CAJVPS010001389">
    <property type="protein sequence ID" value="CAG8536161.1"/>
    <property type="molecule type" value="Genomic_DNA"/>
</dbReference>
<evidence type="ECO:0000313" key="1">
    <source>
        <dbReference type="EMBL" id="CAG8536161.1"/>
    </source>
</evidence>
<dbReference type="Proteomes" id="UP000789508">
    <property type="component" value="Unassembled WGS sequence"/>
</dbReference>
<comment type="caution">
    <text evidence="1">The sequence shown here is derived from an EMBL/GenBank/DDBJ whole genome shotgun (WGS) entry which is preliminary data.</text>
</comment>
<dbReference type="InterPro" id="IPR036910">
    <property type="entry name" value="HMG_box_dom_sf"/>
</dbReference>
<dbReference type="AlphaFoldDB" id="A0A9N9FHB0"/>
<evidence type="ECO:0000313" key="2">
    <source>
        <dbReference type="Proteomes" id="UP000789508"/>
    </source>
</evidence>
<keyword evidence="2" id="KW-1185">Reference proteome</keyword>
<accession>A0A9N9FHB0</accession>
<proteinExistence type="predicted"/>
<gene>
    <name evidence="1" type="ORF">ALEPTO_LOCUS5180</name>
</gene>
<dbReference type="SUPFAM" id="SSF47095">
    <property type="entry name" value="HMG-box"/>
    <property type="match status" value="1"/>
</dbReference>
<sequence length="236" mass="27442">MIKNSQDTHDINFPYSVKKPPFPPQLTVEELMTNALEKLRKNKISKTPNAFLAYRMAFQKQFYNTKSHPTMRDLSLMATKFWLQEPEYIKARYYQLMKEAKTQFEKICNQNFPLQFVEYRPCIDLSSSQPLRTSTYNPNQNFWSSELSTTTKINMINPISPIIDSQQQKTVEQGSPIVSQQLNSIVQLEDIEKNNNSLNSDQNPSVDIEVLTKRAAELEDQDITMNIDHASSKFFQ</sequence>
<dbReference type="Gene3D" id="1.10.30.10">
    <property type="entry name" value="High mobility group box domain"/>
    <property type="match status" value="1"/>
</dbReference>
<dbReference type="OrthoDB" id="6247875at2759"/>
<protein>
    <submittedName>
        <fullName evidence="1">943_t:CDS:1</fullName>
    </submittedName>
</protein>
<name>A0A9N9FHB0_9GLOM</name>
<organism evidence="1 2">
    <name type="scientific">Ambispora leptoticha</name>
    <dbReference type="NCBI Taxonomy" id="144679"/>
    <lineage>
        <taxon>Eukaryota</taxon>
        <taxon>Fungi</taxon>
        <taxon>Fungi incertae sedis</taxon>
        <taxon>Mucoromycota</taxon>
        <taxon>Glomeromycotina</taxon>
        <taxon>Glomeromycetes</taxon>
        <taxon>Archaeosporales</taxon>
        <taxon>Ambisporaceae</taxon>
        <taxon>Ambispora</taxon>
    </lineage>
</organism>
<reference evidence="1" key="1">
    <citation type="submission" date="2021-06" db="EMBL/GenBank/DDBJ databases">
        <authorList>
            <person name="Kallberg Y."/>
            <person name="Tangrot J."/>
            <person name="Rosling A."/>
        </authorList>
    </citation>
    <scope>NUCLEOTIDE SEQUENCE</scope>
    <source>
        <strain evidence="1">FL130A</strain>
    </source>
</reference>